<organism evidence="1 2">
    <name type="scientific">Streptomyces typhae</name>
    <dbReference type="NCBI Taxonomy" id="2681492"/>
    <lineage>
        <taxon>Bacteria</taxon>
        <taxon>Bacillati</taxon>
        <taxon>Actinomycetota</taxon>
        <taxon>Actinomycetes</taxon>
        <taxon>Kitasatosporales</taxon>
        <taxon>Streptomycetaceae</taxon>
        <taxon>Streptomyces</taxon>
    </lineage>
</organism>
<reference evidence="1 2" key="1">
    <citation type="submission" date="2019-11" db="EMBL/GenBank/DDBJ databases">
        <title>Streptomyces typhae sp. nov., a novel endophytic actinomycete isolated from the root of cattail pollen (Typha angustifolia L.).</title>
        <authorList>
            <person name="Peng C."/>
        </authorList>
    </citation>
    <scope>NUCLEOTIDE SEQUENCE [LARGE SCALE GENOMIC DNA]</scope>
    <source>
        <strain evidence="2">p1417</strain>
    </source>
</reference>
<evidence type="ECO:0000313" key="2">
    <source>
        <dbReference type="Proteomes" id="UP000483802"/>
    </source>
</evidence>
<protein>
    <submittedName>
        <fullName evidence="1">Uncharacterized protein</fullName>
    </submittedName>
</protein>
<dbReference type="RefSeq" id="WP_157164741.1">
    <property type="nucleotide sequence ID" value="NZ_WPNZ01000003.1"/>
</dbReference>
<dbReference type="AlphaFoldDB" id="A0A6L6WWJ0"/>
<dbReference type="Proteomes" id="UP000483802">
    <property type="component" value="Unassembled WGS sequence"/>
</dbReference>
<accession>A0A6L6WWJ0</accession>
<comment type="caution">
    <text evidence="1">The sequence shown here is derived from an EMBL/GenBank/DDBJ whole genome shotgun (WGS) entry which is preliminary data.</text>
</comment>
<gene>
    <name evidence="1" type="ORF">GPA10_07060</name>
</gene>
<keyword evidence="2" id="KW-1185">Reference proteome</keyword>
<evidence type="ECO:0000313" key="1">
    <source>
        <dbReference type="EMBL" id="MVO84541.1"/>
    </source>
</evidence>
<name>A0A6L6WWJ0_9ACTN</name>
<proteinExistence type="predicted"/>
<sequence>MAARVRPLYRVPGDSGERVDTTYKLWHDLISDIKALCPDSFEAAGRLRAMRMT</sequence>
<dbReference type="EMBL" id="WPNZ01000003">
    <property type="protein sequence ID" value="MVO84541.1"/>
    <property type="molecule type" value="Genomic_DNA"/>
</dbReference>